<feature type="repeat" description="ANK" evidence="3">
    <location>
        <begin position="214"/>
        <end position="246"/>
    </location>
</feature>
<dbReference type="OrthoDB" id="7464126at2759"/>
<feature type="repeat" description="ANK" evidence="3">
    <location>
        <begin position="1022"/>
        <end position="1054"/>
    </location>
</feature>
<dbReference type="PROSITE" id="PS50088">
    <property type="entry name" value="ANK_REPEAT"/>
    <property type="match status" value="9"/>
</dbReference>
<dbReference type="PANTHER" id="PTHR24198:SF165">
    <property type="entry name" value="ANKYRIN REPEAT-CONTAINING PROTEIN-RELATED"/>
    <property type="match status" value="1"/>
</dbReference>
<feature type="repeat" description="ANK" evidence="3">
    <location>
        <begin position="938"/>
        <end position="970"/>
    </location>
</feature>
<gene>
    <name evidence="5" type="ORF">B0T10DRAFT_518002</name>
</gene>
<dbReference type="EMBL" id="JAGPYM010000020">
    <property type="protein sequence ID" value="KAH6884574.1"/>
    <property type="molecule type" value="Genomic_DNA"/>
</dbReference>
<reference evidence="5 6" key="1">
    <citation type="journal article" date="2021" name="Nat. Commun.">
        <title>Genetic determinants of endophytism in the Arabidopsis root mycobiome.</title>
        <authorList>
            <person name="Mesny F."/>
            <person name="Miyauchi S."/>
            <person name="Thiergart T."/>
            <person name="Pickel B."/>
            <person name="Atanasova L."/>
            <person name="Karlsson M."/>
            <person name="Huettel B."/>
            <person name="Barry K.W."/>
            <person name="Haridas S."/>
            <person name="Chen C."/>
            <person name="Bauer D."/>
            <person name="Andreopoulos W."/>
            <person name="Pangilinan J."/>
            <person name="LaButti K."/>
            <person name="Riley R."/>
            <person name="Lipzen A."/>
            <person name="Clum A."/>
            <person name="Drula E."/>
            <person name="Henrissat B."/>
            <person name="Kohler A."/>
            <person name="Grigoriev I.V."/>
            <person name="Martin F.M."/>
            <person name="Hacquard S."/>
        </authorList>
    </citation>
    <scope>NUCLEOTIDE SEQUENCE [LARGE SCALE GENOMIC DNA]</scope>
    <source>
        <strain evidence="5 6">MPI-CAGE-CH-0241</strain>
    </source>
</reference>
<comment type="caution">
    <text evidence="5">The sequence shown here is derived from an EMBL/GenBank/DDBJ whole genome shotgun (WGS) entry which is preliminary data.</text>
</comment>
<dbReference type="Proteomes" id="UP000777438">
    <property type="component" value="Unassembled WGS sequence"/>
</dbReference>
<dbReference type="InterPro" id="IPR036770">
    <property type="entry name" value="Ankyrin_rpt-contain_sf"/>
</dbReference>
<evidence type="ECO:0000313" key="5">
    <source>
        <dbReference type="EMBL" id="KAH6884574.1"/>
    </source>
</evidence>
<dbReference type="PANTHER" id="PTHR24198">
    <property type="entry name" value="ANKYRIN REPEAT AND PROTEIN KINASE DOMAIN-CONTAINING PROTEIN"/>
    <property type="match status" value="1"/>
</dbReference>
<feature type="repeat" description="ANK" evidence="3">
    <location>
        <begin position="980"/>
        <end position="1012"/>
    </location>
</feature>
<evidence type="ECO:0000256" key="1">
    <source>
        <dbReference type="ARBA" id="ARBA00022737"/>
    </source>
</evidence>
<protein>
    <submittedName>
        <fullName evidence="5">Ankyrin repeat-containing domain protein</fullName>
    </submittedName>
</protein>
<keyword evidence="1" id="KW-0677">Repeat</keyword>
<dbReference type="PROSITE" id="PS50297">
    <property type="entry name" value="ANK_REP_REGION"/>
    <property type="match status" value="4"/>
</dbReference>
<feature type="region of interest" description="Disordered" evidence="4">
    <location>
        <begin position="664"/>
        <end position="687"/>
    </location>
</feature>
<dbReference type="InterPro" id="IPR002110">
    <property type="entry name" value="Ankyrin_rpt"/>
</dbReference>
<feature type="repeat" description="ANK" evidence="3">
    <location>
        <begin position="743"/>
        <end position="775"/>
    </location>
</feature>
<dbReference type="SMART" id="SM00248">
    <property type="entry name" value="ANK"/>
    <property type="match status" value="20"/>
</dbReference>
<evidence type="ECO:0000256" key="4">
    <source>
        <dbReference type="SAM" id="MobiDB-lite"/>
    </source>
</evidence>
<dbReference type="Gene3D" id="1.25.40.20">
    <property type="entry name" value="Ankyrin repeat-containing domain"/>
    <property type="match status" value="6"/>
</dbReference>
<feature type="compositionally biased region" description="Basic and acidic residues" evidence="4">
    <location>
        <begin position="1"/>
        <end position="10"/>
    </location>
</feature>
<feature type="repeat" description="ANK" evidence="3">
    <location>
        <begin position="1260"/>
        <end position="1292"/>
    </location>
</feature>
<name>A0A9P8W1I3_9HYPO</name>
<evidence type="ECO:0000313" key="6">
    <source>
        <dbReference type="Proteomes" id="UP000777438"/>
    </source>
</evidence>
<evidence type="ECO:0000256" key="2">
    <source>
        <dbReference type="ARBA" id="ARBA00023043"/>
    </source>
</evidence>
<feature type="compositionally biased region" description="Acidic residues" evidence="4">
    <location>
        <begin position="664"/>
        <end position="673"/>
    </location>
</feature>
<keyword evidence="2 3" id="KW-0040">ANK repeat</keyword>
<dbReference type="SUPFAM" id="SSF48403">
    <property type="entry name" value="Ankyrin repeat"/>
    <property type="match status" value="5"/>
</dbReference>
<keyword evidence="6" id="KW-1185">Reference proteome</keyword>
<accession>A0A9P8W1I3</accession>
<dbReference type="Pfam" id="PF12796">
    <property type="entry name" value="Ank_2"/>
    <property type="match status" value="5"/>
</dbReference>
<feature type="repeat" description="ANK" evidence="3">
    <location>
        <begin position="1065"/>
        <end position="1097"/>
    </location>
</feature>
<sequence>MSDTKGEARDTSSTLAEDGSHPDLQTRTSATSLRVICFTGYRSQSEGNAFSNPCQPRPISGGSEPIVPHLFQNDTSFQTMAEYELAILNVTEAGIVAGLRRLEHSNFYSQLFTDENKEKIHSMTRKAIQGGHISVLAWYLKTSSDPSDLLPEDAVATAVKYSDLAMIRYLLEKGMGIETEGRSGSPLVTASLLNRHVIVQVLIQSGADANAKGTFGSALDVAALKGHNAIVKLLLQAGANVNQKGGPYGTSLQAAAFHGHLDTVELLLNAGAKDYDKCYSKDAFHAAIEGGHADIVLLLLKRGYAFRPLSDPFTRGCCFPDFDKRRDLLRDASPGKSARLQVKDDEVPQALRPITDLDTIFEADQHPWTQGQTLLAELPNGHGKLRIFEYTDPLDSAVQAGKKNVVDLILSQLDALDLGDRSVEAAAVVAAKQGYSTVVEVLLEHLAARIPMTKCLQSLVDAVRKAESPDSGMLEVIFAVADRFCSPSEVDKLKTEPPTMAQTHSYEEVVRALSSACTYGELDELTTILQSDNVRQLKPGQLTMGLQQCAMSGHPSLFEFLFEFLLSSDYLKKTTKVTNDSFIGAAANGHLDVVKLLISLREGAPFDTNVIGRALVNACEGGHDQVVHYLVHKVSANVNELALDKSIKPPLESPLGGEFFFPFDEDSEEDSSEEDSKPSLPDSSSHRTISPLQAAIRGLRATDADDHDHDSFFSERSFSRREPDQIIKVLLDLGARPNDLGGQEIYPIHAAASICPDSVIKRLIEGGADVNLTAGEDSIIFRAAGRERSSGEILRTLMDAGASLPSEESSIRRLFEKPLSYFDSESQDRDQASRDLGFRLYQTLGDVFEKGPGAAISTVLPLYPQWKASDSRYGHVLQMAAFLNDQTLVAMLLSRRVDVNASGHYYGTALQAAARCGHGVMVNQLLEAGAQVNILQGKWQTALRAAIVGSHEDIVLTLLDHGADVRLALEVNESNHSNDTASSCLQLAVSTGKVAIVKALLEAGAVASDDDSTKLAGVRVLVDQPPLIMSANQGNMAITKALLDSGADVNVAGRKPYNYGSFQAEHASPLNAAIANKHPDVVKLLLEHGADVNQTVDECRSALVLAVKLKDQSLVRVLLKAGADVHRLIWCGTVLTEAAEHDHLGIVEDLLAAGAKVDVGQGLWINPVKRALEEPVLGPKDFCVAEILFERLMETQDPGPLIEEALSEATEKGNSKAMSLILEYLPVTVSRFGQACAAGSEHAVRQMLERGVCLREADDNGDYPLHVAASHLQPAIIGILLQHGADLNSNNRRGKTPLQTALEACAAPRLEFLDPKRDKSKPFVVYGAPTRRSTHCRCEEIASALLNSGASLVSVTGDLAGPPLHLACLIGSKATVVQLLEKGVDVNEIGGHFKHVLFIALVTRRPDLVTLLLEHGADPNYLHEGYGTPLHLAGKMDAIISAKQLLEFGADAAKVDADGKLPLEVTLKRAADDEKNYIRSGDDLQTLLKAAGGEVEVTEEVLLDAAQTQGPRRLFELLDRDDDIVISEQTAIAVLHFDHGFGRCRFAEMTDRLMKRTGDLGVTENMLRSVKDHDNIRKLMEFRPLCKITLDLLQSMRDVRSIKLLLEADQDVPITESVVMKALRLGGAYRADEVLVKDKAKNRTTNTLLEMMWERNPNLIITEDMLTQAKSATDLEFLLEHIKDGSITISENAVTAVIESDRDRQRPMTKLLLQHYPNLRFSPSQVLRMAGYPSYVGGLDMLLSHDPDLRIDEDVFLRFFGRLTSDTNRIELVKVLKRHGKKLVFTKKMRDAVEITYQCQDEKWKREMMYSVRERDEE</sequence>
<proteinExistence type="predicted"/>
<evidence type="ECO:0000256" key="3">
    <source>
        <dbReference type="PROSITE-ProRule" id="PRU00023"/>
    </source>
</evidence>
<feature type="region of interest" description="Disordered" evidence="4">
    <location>
        <begin position="1"/>
        <end position="26"/>
    </location>
</feature>
<organism evidence="5 6">
    <name type="scientific">Thelonectria olida</name>
    <dbReference type="NCBI Taxonomy" id="1576542"/>
    <lineage>
        <taxon>Eukaryota</taxon>
        <taxon>Fungi</taxon>
        <taxon>Dikarya</taxon>
        <taxon>Ascomycota</taxon>
        <taxon>Pezizomycotina</taxon>
        <taxon>Sordariomycetes</taxon>
        <taxon>Hypocreomycetidae</taxon>
        <taxon>Hypocreales</taxon>
        <taxon>Nectriaceae</taxon>
        <taxon>Thelonectria</taxon>
    </lineage>
</organism>
<feature type="repeat" description="ANK" evidence="3">
    <location>
        <begin position="182"/>
        <end position="214"/>
    </location>
</feature>
<feature type="repeat" description="ANK" evidence="3">
    <location>
        <begin position="1359"/>
        <end position="1391"/>
    </location>
</feature>